<name>E8WWU1_GRATM</name>
<dbReference type="OrthoDB" id="4196879at2"/>
<evidence type="ECO:0000313" key="1">
    <source>
        <dbReference type="EMBL" id="ADW67419.1"/>
    </source>
</evidence>
<accession>E8WWU1</accession>
<evidence type="ECO:0008006" key="3">
    <source>
        <dbReference type="Google" id="ProtNLM"/>
    </source>
</evidence>
<sequence length="141" mass="15388">MAPTPPARPAPPAAPKPQPQLNEVFVGFKIGNDGKDADTALTITLTFPNKIIFAQSSGTFGEFESHGSYGNYNIPIVGSTPFLYNQGCSLTISIDPVGHDTWNFDCDLWLMFPGGINRQYNFTGHTLNQNVRSNTFQIPPV</sequence>
<dbReference type="Proteomes" id="UP000000343">
    <property type="component" value="Chromosome"/>
</dbReference>
<proteinExistence type="predicted"/>
<dbReference type="EMBL" id="CP002480">
    <property type="protein sequence ID" value="ADW67419.1"/>
    <property type="molecule type" value="Genomic_DNA"/>
</dbReference>
<gene>
    <name evidence="1" type="ordered locus">AciX9_0347</name>
</gene>
<keyword evidence="2" id="KW-1185">Reference proteome</keyword>
<evidence type="ECO:0000313" key="2">
    <source>
        <dbReference type="Proteomes" id="UP000000343"/>
    </source>
</evidence>
<protein>
    <recommendedName>
        <fullName evidence="3">PLAT domain-containing protein</fullName>
    </recommendedName>
</protein>
<organism evidence="2">
    <name type="scientific">Granulicella tundricola (strain ATCC BAA-1859 / DSM 23138 / MP5ACTX9)</name>
    <dbReference type="NCBI Taxonomy" id="1198114"/>
    <lineage>
        <taxon>Bacteria</taxon>
        <taxon>Pseudomonadati</taxon>
        <taxon>Acidobacteriota</taxon>
        <taxon>Terriglobia</taxon>
        <taxon>Terriglobales</taxon>
        <taxon>Acidobacteriaceae</taxon>
        <taxon>Granulicella</taxon>
    </lineage>
</organism>
<dbReference type="AlphaFoldDB" id="E8WWU1"/>
<reference evidence="2" key="1">
    <citation type="submission" date="2011-01" db="EMBL/GenBank/DDBJ databases">
        <title>Complete sequence of chromosome of Acidobacterium sp. MP5ACTX9.</title>
        <authorList>
            <consortium name="US DOE Joint Genome Institute"/>
            <person name="Lucas S."/>
            <person name="Copeland A."/>
            <person name="Lapidus A."/>
            <person name="Cheng J.-F."/>
            <person name="Goodwin L."/>
            <person name="Pitluck S."/>
            <person name="Teshima H."/>
            <person name="Detter J.C."/>
            <person name="Han C."/>
            <person name="Tapia R."/>
            <person name="Land M."/>
            <person name="Hauser L."/>
            <person name="Kyrpides N."/>
            <person name="Ivanova N."/>
            <person name="Ovchinnikova G."/>
            <person name="Pagani I."/>
            <person name="Rawat S.R."/>
            <person name="Mannisto M."/>
            <person name="Haggblom M.M."/>
            <person name="Woyke T."/>
        </authorList>
    </citation>
    <scope>NUCLEOTIDE SEQUENCE [LARGE SCALE GENOMIC DNA]</scope>
    <source>
        <strain evidence="2">MP5ACTX9</strain>
    </source>
</reference>
<dbReference type="HOGENOM" id="CLU_1902759_0_0_0"/>
<dbReference type="PaxDb" id="1198114-AciX9_0347"/>
<dbReference type="STRING" id="1198114.AciX9_0347"/>
<dbReference type="RefSeq" id="WP_013578747.1">
    <property type="nucleotide sequence ID" value="NC_015064.1"/>
</dbReference>
<dbReference type="KEGG" id="acm:AciX9_0347"/>